<evidence type="ECO:0000256" key="11">
    <source>
        <dbReference type="ARBA" id="ARBA00036517"/>
    </source>
</evidence>
<organism evidence="17 18">
    <name type="scientific">Phasianus colchicus</name>
    <name type="common">Common pheasant</name>
    <dbReference type="NCBI Taxonomy" id="9054"/>
    <lineage>
        <taxon>Eukaryota</taxon>
        <taxon>Metazoa</taxon>
        <taxon>Chordata</taxon>
        <taxon>Craniata</taxon>
        <taxon>Vertebrata</taxon>
        <taxon>Euteleostomi</taxon>
        <taxon>Archelosauria</taxon>
        <taxon>Archosauria</taxon>
        <taxon>Dinosauria</taxon>
        <taxon>Saurischia</taxon>
        <taxon>Theropoda</taxon>
        <taxon>Coelurosauria</taxon>
        <taxon>Aves</taxon>
        <taxon>Neognathae</taxon>
        <taxon>Galloanserae</taxon>
        <taxon>Galliformes</taxon>
        <taxon>Phasianidae</taxon>
        <taxon>Phasianinae</taxon>
        <taxon>Phasianus</taxon>
    </lineage>
</organism>
<dbReference type="Gene3D" id="3.90.70.10">
    <property type="entry name" value="Cysteine proteinases"/>
    <property type="match status" value="1"/>
</dbReference>
<dbReference type="InterPro" id="IPR025661">
    <property type="entry name" value="Pept_asp_AS"/>
</dbReference>
<evidence type="ECO:0000259" key="15">
    <source>
        <dbReference type="SMART" id="SM00645"/>
    </source>
</evidence>
<dbReference type="Pfam" id="PF08246">
    <property type="entry name" value="Inhibitor_I29"/>
    <property type="match status" value="1"/>
</dbReference>
<evidence type="ECO:0000256" key="4">
    <source>
        <dbReference type="ARBA" id="ARBA00022729"/>
    </source>
</evidence>
<dbReference type="InterPro" id="IPR039417">
    <property type="entry name" value="Peptidase_C1A_papain-like"/>
</dbReference>
<evidence type="ECO:0000259" key="16">
    <source>
        <dbReference type="SMART" id="SM00848"/>
    </source>
</evidence>
<dbReference type="CDD" id="cd02248">
    <property type="entry name" value="Peptidase_C1A"/>
    <property type="match status" value="1"/>
</dbReference>
<keyword evidence="18" id="KW-1185">Reference proteome</keyword>
<evidence type="ECO:0000256" key="12">
    <source>
        <dbReference type="ARBA" id="ARBA00037522"/>
    </source>
</evidence>
<dbReference type="AlphaFoldDB" id="A0A669PK28"/>
<keyword evidence="3" id="KW-0645">Protease</keyword>
<dbReference type="SMART" id="SM00848">
    <property type="entry name" value="Inhibitor_I29"/>
    <property type="match status" value="1"/>
</dbReference>
<name>A0A669PK28_PHACC</name>
<keyword evidence="5" id="KW-0378">Hydrolase</keyword>
<dbReference type="SUPFAM" id="SSF54001">
    <property type="entry name" value="Cysteine proteinases"/>
    <property type="match status" value="1"/>
</dbReference>
<dbReference type="InterPro" id="IPR025660">
    <property type="entry name" value="Pept_his_AS"/>
</dbReference>
<evidence type="ECO:0000256" key="10">
    <source>
        <dbReference type="ARBA" id="ARBA00023228"/>
    </source>
</evidence>
<keyword evidence="7" id="KW-0865">Zymogen</keyword>
<dbReference type="InterPro" id="IPR038765">
    <property type="entry name" value="Papain-like_cys_pep_sf"/>
</dbReference>
<evidence type="ECO:0000256" key="3">
    <source>
        <dbReference type="ARBA" id="ARBA00022670"/>
    </source>
</evidence>
<dbReference type="PROSITE" id="PS00640">
    <property type="entry name" value="THIOL_PROTEASE_ASN"/>
    <property type="match status" value="1"/>
</dbReference>
<dbReference type="InterPro" id="IPR000668">
    <property type="entry name" value="Peptidase_C1A_C"/>
</dbReference>
<protein>
    <recommendedName>
        <fullName evidence="13">Pro-cathepsin H</fullName>
    </recommendedName>
</protein>
<dbReference type="Pfam" id="PF00112">
    <property type="entry name" value="Peptidase_C1"/>
    <property type="match status" value="1"/>
</dbReference>
<feature type="domain" description="Peptidase C1A papain C-terminal" evidence="15">
    <location>
        <begin position="204"/>
        <end position="420"/>
    </location>
</feature>
<dbReference type="PRINTS" id="PR00705">
    <property type="entry name" value="PAPAIN"/>
</dbReference>
<dbReference type="InterPro" id="IPR013128">
    <property type="entry name" value="Peptidase_C1A"/>
</dbReference>
<comment type="subcellular location">
    <subcellularLocation>
        <location evidence="1">Lysosome</location>
    </subcellularLocation>
</comment>
<dbReference type="GO" id="GO:0005764">
    <property type="term" value="C:lysosome"/>
    <property type="evidence" value="ECO:0007669"/>
    <property type="project" value="UniProtKB-SubCell"/>
</dbReference>
<comment type="catalytic activity">
    <reaction evidence="11">
        <text>Hydrolysis of proteins, acting as an aminopeptidase (notably, cleaving Arg-|-Xaa bonds) as well as an endopeptidase.</text>
        <dbReference type="EC" id="3.4.22.16"/>
    </reaction>
</comment>
<dbReference type="OMA" id="HGCHFFN"/>
<evidence type="ECO:0000256" key="6">
    <source>
        <dbReference type="ARBA" id="ARBA00022807"/>
    </source>
</evidence>
<proteinExistence type="inferred from homology"/>
<comment type="similarity">
    <text evidence="2">Belongs to the peptidase C1 family.</text>
</comment>
<evidence type="ECO:0000256" key="9">
    <source>
        <dbReference type="ARBA" id="ARBA00023180"/>
    </source>
</evidence>
<accession>A0A669PK28</accession>
<keyword evidence="10" id="KW-0458">Lysosome</keyword>
<reference evidence="17" key="2">
    <citation type="submission" date="2025-09" db="UniProtKB">
        <authorList>
            <consortium name="Ensembl"/>
        </authorList>
    </citation>
    <scope>IDENTIFICATION</scope>
</reference>
<dbReference type="InterPro" id="IPR013201">
    <property type="entry name" value="Prot_inhib_I29"/>
</dbReference>
<evidence type="ECO:0000313" key="17">
    <source>
        <dbReference type="Ensembl" id="ENSPCLP00000006748.1"/>
    </source>
</evidence>
<dbReference type="PROSITE" id="PS00139">
    <property type="entry name" value="THIOL_PROTEASE_CYS"/>
    <property type="match status" value="1"/>
</dbReference>
<sequence length="423" mass="46440">MFPDYLLLINLFYLRVNEAWGCFYQPEPRANSSPAGGVGAGAAGARGDARGVPVSWLQAVHAELRVRPPRGGVVPPRPAAARLGSARLGAARLGMAWLLLLAGAALLAPAAASEVTAGEEQFFKAWMLQHRRRYEAGEYERRLQVFVSNKRHIEEHNAGNSSFQMALNQFSDMTFAEFKKLYLWSEPQNCSATKGNFLQSDGPCPETMDWRKKGNFVTPVKNQGPCGSCWTFSTTGCLESAIAIATGKLLSLAEQQLVDCAQAFNNHGCSGGLPSQAFEYILYNKGLMGEDAYPYRAQNGTCKFQPDKAIAFVKDVINITQYDEASMVEAVGKHNPVSFAFEVTSDFMHYRKGVYSNPRCEHTPDKVNHAVLAVGYGEEDGVPYWIVKNSWGSLWGMDGYFLIERGKNMCGLAACASYPVPLV</sequence>
<evidence type="ECO:0000313" key="18">
    <source>
        <dbReference type="Proteomes" id="UP000472261"/>
    </source>
</evidence>
<feature type="domain" description="Cathepsin propeptide inhibitor" evidence="16">
    <location>
        <begin position="123"/>
        <end position="178"/>
    </location>
</feature>
<evidence type="ECO:0000256" key="8">
    <source>
        <dbReference type="ARBA" id="ARBA00023157"/>
    </source>
</evidence>
<dbReference type="PANTHER" id="PTHR12411">
    <property type="entry name" value="CYSTEINE PROTEASE FAMILY C1-RELATED"/>
    <property type="match status" value="1"/>
</dbReference>
<dbReference type="Ensembl" id="ENSPCLT00000009258.1">
    <property type="protein sequence ID" value="ENSPCLP00000006748.1"/>
    <property type="gene ID" value="ENSPCLG00000005626.1"/>
</dbReference>
<keyword evidence="8" id="KW-1015">Disulfide bond</keyword>
<evidence type="ECO:0000256" key="5">
    <source>
        <dbReference type="ARBA" id="ARBA00022801"/>
    </source>
</evidence>
<keyword evidence="6" id="KW-0788">Thiol protease</keyword>
<feature type="chain" id="PRO_5025570488" description="Pro-cathepsin H" evidence="14">
    <location>
        <begin position="20"/>
        <end position="423"/>
    </location>
</feature>
<evidence type="ECO:0000256" key="1">
    <source>
        <dbReference type="ARBA" id="ARBA00004371"/>
    </source>
</evidence>
<dbReference type="FunFam" id="3.90.70.10:FF:000074">
    <property type="entry name" value="Pro-cathepsin H"/>
    <property type="match status" value="1"/>
</dbReference>
<dbReference type="PROSITE" id="PS00639">
    <property type="entry name" value="THIOL_PROTEASE_HIS"/>
    <property type="match status" value="1"/>
</dbReference>
<evidence type="ECO:0000256" key="13">
    <source>
        <dbReference type="ARBA" id="ARBA00039372"/>
    </source>
</evidence>
<dbReference type="Proteomes" id="UP000472261">
    <property type="component" value="Unplaced"/>
</dbReference>
<dbReference type="GO" id="GO:0004197">
    <property type="term" value="F:cysteine-type endopeptidase activity"/>
    <property type="evidence" value="ECO:0007669"/>
    <property type="project" value="UniProtKB-EC"/>
</dbReference>
<dbReference type="InterPro" id="IPR000169">
    <property type="entry name" value="Pept_cys_AS"/>
</dbReference>
<dbReference type="GO" id="GO:0006508">
    <property type="term" value="P:proteolysis"/>
    <property type="evidence" value="ECO:0007669"/>
    <property type="project" value="UniProtKB-KW"/>
</dbReference>
<evidence type="ECO:0000256" key="14">
    <source>
        <dbReference type="SAM" id="SignalP"/>
    </source>
</evidence>
<keyword evidence="4 14" id="KW-0732">Signal</keyword>
<keyword evidence="9" id="KW-0325">Glycoprotein</keyword>
<evidence type="ECO:0000256" key="2">
    <source>
        <dbReference type="ARBA" id="ARBA00008455"/>
    </source>
</evidence>
<reference evidence="17" key="1">
    <citation type="submission" date="2025-08" db="UniProtKB">
        <authorList>
            <consortium name="Ensembl"/>
        </authorList>
    </citation>
    <scope>IDENTIFICATION</scope>
</reference>
<dbReference type="SMART" id="SM00645">
    <property type="entry name" value="Pept_C1"/>
    <property type="match status" value="1"/>
</dbReference>
<feature type="signal peptide" evidence="14">
    <location>
        <begin position="1"/>
        <end position="19"/>
    </location>
</feature>
<comment type="function">
    <text evidence="12">Important for the overall degradation of proteins in lysosomes.</text>
</comment>
<evidence type="ECO:0000256" key="7">
    <source>
        <dbReference type="ARBA" id="ARBA00023145"/>
    </source>
</evidence>